<evidence type="ECO:0000256" key="9">
    <source>
        <dbReference type="ARBA" id="ARBA00022993"/>
    </source>
</evidence>
<evidence type="ECO:0000256" key="4">
    <source>
        <dbReference type="ARBA" id="ARBA00022679"/>
    </source>
</evidence>
<evidence type="ECO:0000259" key="11">
    <source>
        <dbReference type="Pfam" id="PF01467"/>
    </source>
</evidence>
<dbReference type="Gene3D" id="3.40.50.620">
    <property type="entry name" value="HUPs"/>
    <property type="match status" value="1"/>
</dbReference>
<organism evidence="12">
    <name type="scientific">Paulinella chromatophora</name>
    <dbReference type="NCBI Taxonomy" id="39717"/>
    <lineage>
        <taxon>Eukaryota</taxon>
        <taxon>Sar</taxon>
        <taxon>Rhizaria</taxon>
        <taxon>Cercozoa</taxon>
        <taxon>Imbricatea</taxon>
        <taxon>Silicofilosea</taxon>
        <taxon>Euglyphida</taxon>
        <taxon>Paulinellidae</taxon>
        <taxon>Paulinella</taxon>
    </lineage>
</organism>
<dbReference type="PRINTS" id="PR01020">
    <property type="entry name" value="LPSBIOSNTHSS"/>
</dbReference>
<sequence length="163" mass="18288">MRAIYPGTFDPFTMGHLDLVERSIQIFDEITIAIPSQSSKVTTFSLKTRLDQIRASTIHLGRVRVDAYTGLTVNYARQSNANVILRGIRASSDWEFELQVAHANRSLIQNIETFLLPTAPHYSFLSSSLVKEVARFGGDISKMVPITVEVDLSRVFNSLSMPR</sequence>
<dbReference type="GO" id="GO:0004595">
    <property type="term" value="F:pantetheine-phosphate adenylyltransferase activity"/>
    <property type="evidence" value="ECO:0007669"/>
    <property type="project" value="UniProtKB-EC"/>
</dbReference>
<dbReference type="GO" id="GO:0015937">
    <property type="term" value="P:coenzyme A biosynthetic process"/>
    <property type="evidence" value="ECO:0007669"/>
    <property type="project" value="UniProtKB-KW"/>
</dbReference>
<dbReference type="InterPro" id="IPR014729">
    <property type="entry name" value="Rossmann-like_a/b/a_fold"/>
</dbReference>
<dbReference type="InterPro" id="IPR001980">
    <property type="entry name" value="PPAT"/>
</dbReference>
<evidence type="ECO:0000256" key="6">
    <source>
        <dbReference type="ARBA" id="ARBA00022741"/>
    </source>
</evidence>
<protein>
    <recommendedName>
        <fullName evidence="2">Phosphopantetheine adenylyltransferase</fullName>
        <ecNumber evidence="1">2.7.7.3</ecNumber>
    </recommendedName>
</protein>
<dbReference type="GeneID" id="6481307"/>
<reference evidence="12" key="2">
    <citation type="journal article" date="2008" name="Curr. Biol.">
        <title>Chromatophore genome sequence of Paulinella sheds light on acquisition of photosynthesis by eukaryotes.</title>
        <authorList>
            <person name="Nowack E.C.M."/>
            <person name="Melkonian M."/>
            <person name="Gloeckner G."/>
        </authorList>
    </citation>
    <scope>NUCLEOTIDE SEQUENCE [LARGE SCALE GENOMIC DNA]</scope>
</reference>
<reference evidence="12" key="1">
    <citation type="submission" date="2007-08" db="EMBL/GenBank/DDBJ databases">
        <authorList>
            <person name="Gloeckner G."/>
            <person name="Nowack E."/>
            <person name="Melkonian M."/>
        </authorList>
    </citation>
    <scope>NUCLEOTIDE SEQUENCE</scope>
</reference>
<evidence type="ECO:0000256" key="3">
    <source>
        <dbReference type="ARBA" id="ARBA00022490"/>
    </source>
</evidence>
<keyword evidence="4" id="KW-0808">Transferase</keyword>
<dbReference type="HAMAP" id="MF_00151">
    <property type="entry name" value="PPAT_bact"/>
    <property type="match status" value="1"/>
</dbReference>
<comment type="catalytic activity">
    <reaction evidence="10">
        <text>(R)-4'-phosphopantetheine + ATP + H(+) = 3'-dephospho-CoA + diphosphate</text>
        <dbReference type="Rhea" id="RHEA:19801"/>
        <dbReference type="ChEBI" id="CHEBI:15378"/>
        <dbReference type="ChEBI" id="CHEBI:30616"/>
        <dbReference type="ChEBI" id="CHEBI:33019"/>
        <dbReference type="ChEBI" id="CHEBI:57328"/>
        <dbReference type="ChEBI" id="CHEBI:61723"/>
        <dbReference type="EC" id="2.7.7.3"/>
    </reaction>
</comment>
<dbReference type="NCBIfam" id="TIGR00125">
    <property type="entry name" value="cyt_tran_rel"/>
    <property type="match status" value="1"/>
</dbReference>
<dbReference type="RefSeq" id="YP_002048806.1">
    <property type="nucleotide sequence ID" value="NC_011087.1"/>
</dbReference>
<dbReference type="AlphaFoldDB" id="B1X3S7"/>
<gene>
    <name evidence="12" type="ordered locus">PCC_0145</name>
</gene>
<keyword evidence="3" id="KW-0963">Cytoplasm</keyword>
<dbReference type="EC" id="2.7.7.3" evidence="1"/>
<dbReference type="CDD" id="cd02163">
    <property type="entry name" value="PPAT"/>
    <property type="match status" value="1"/>
</dbReference>
<keyword evidence="8" id="KW-0460">Magnesium</keyword>
<name>B1X3S7_PAUCH</name>
<evidence type="ECO:0000256" key="7">
    <source>
        <dbReference type="ARBA" id="ARBA00022840"/>
    </source>
</evidence>
<evidence type="ECO:0000256" key="8">
    <source>
        <dbReference type="ARBA" id="ARBA00022842"/>
    </source>
</evidence>
<dbReference type="GO" id="GO:0005524">
    <property type="term" value="F:ATP binding"/>
    <property type="evidence" value="ECO:0007669"/>
    <property type="project" value="UniProtKB-KW"/>
</dbReference>
<keyword evidence="9" id="KW-0173">Coenzyme A biosynthesis</keyword>
<evidence type="ECO:0000256" key="10">
    <source>
        <dbReference type="ARBA" id="ARBA00029346"/>
    </source>
</evidence>
<dbReference type="SUPFAM" id="SSF52374">
    <property type="entry name" value="Nucleotidylyl transferase"/>
    <property type="match status" value="1"/>
</dbReference>
<keyword evidence="6" id="KW-0547">Nucleotide-binding</keyword>
<evidence type="ECO:0000256" key="1">
    <source>
        <dbReference type="ARBA" id="ARBA00012392"/>
    </source>
</evidence>
<feature type="domain" description="Cytidyltransferase-like" evidence="11">
    <location>
        <begin position="4"/>
        <end position="132"/>
    </location>
</feature>
<dbReference type="NCBIfam" id="TIGR01510">
    <property type="entry name" value="coaD_prev_kdtB"/>
    <property type="match status" value="1"/>
</dbReference>
<dbReference type="Pfam" id="PF01467">
    <property type="entry name" value="CTP_transf_like"/>
    <property type="match status" value="1"/>
</dbReference>
<accession>B1X3S7</accession>
<keyword evidence="7" id="KW-0067">ATP-binding</keyword>
<evidence type="ECO:0000256" key="5">
    <source>
        <dbReference type="ARBA" id="ARBA00022695"/>
    </source>
</evidence>
<geneLocation type="organellar chromatophore" evidence="12"/>
<keyword evidence="12" id="KW-0934">Plastid</keyword>
<keyword evidence="5" id="KW-0548">Nucleotidyltransferase</keyword>
<dbReference type="EMBL" id="CP000815">
    <property type="protein sequence ID" value="ACB42596.1"/>
    <property type="molecule type" value="Genomic_DNA"/>
</dbReference>
<proteinExistence type="inferred from homology"/>
<dbReference type="InterPro" id="IPR004821">
    <property type="entry name" value="Cyt_trans-like"/>
</dbReference>
<dbReference type="PANTHER" id="PTHR21342:SF1">
    <property type="entry name" value="PHOSPHOPANTETHEINE ADENYLYLTRANSFERASE"/>
    <property type="match status" value="1"/>
</dbReference>
<evidence type="ECO:0000313" key="12">
    <source>
        <dbReference type="EMBL" id="ACB42596.1"/>
    </source>
</evidence>
<evidence type="ECO:0000256" key="2">
    <source>
        <dbReference type="ARBA" id="ARBA00013868"/>
    </source>
</evidence>
<dbReference type="PANTHER" id="PTHR21342">
    <property type="entry name" value="PHOSPHOPANTETHEINE ADENYLYLTRANSFERASE"/>
    <property type="match status" value="1"/>
</dbReference>